<dbReference type="GO" id="GO:0016747">
    <property type="term" value="F:acyltransferase activity, transferring groups other than amino-acyl groups"/>
    <property type="evidence" value="ECO:0007669"/>
    <property type="project" value="InterPro"/>
</dbReference>
<dbReference type="EMBL" id="NGKB01000012">
    <property type="protein sequence ID" value="RSU11980.1"/>
    <property type="molecule type" value="Genomic_DNA"/>
</dbReference>
<dbReference type="OrthoDB" id="9803772at2"/>
<reference evidence="2 3" key="1">
    <citation type="submission" date="2017-05" db="EMBL/GenBank/DDBJ databases">
        <title>Vagococcus spp. assemblies.</title>
        <authorList>
            <person name="Gulvik C.A."/>
        </authorList>
    </citation>
    <scope>NUCLEOTIDE SEQUENCE [LARGE SCALE GENOMIC DNA]</scope>
    <source>
        <strain evidence="2 3">SS1714</strain>
    </source>
</reference>
<dbReference type="GeneID" id="95579196"/>
<keyword evidence="3" id="KW-1185">Reference proteome</keyword>
<dbReference type="InterPro" id="IPR016181">
    <property type="entry name" value="Acyl_CoA_acyltransferase"/>
</dbReference>
<evidence type="ECO:0000313" key="3">
    <source>
        <dbReference type="Proteomes" id="UP000288028"/>
    </source>
</evidence>
<sequence>MLDLRIRKMELSDIEKIDKAFTNQGWEKRTDVLTNYLTEQAEGKREVLIAAENEEVVGYLTILPLAKEGPFKNKFPEIVDFNVFTAFQNRGVGRSLLSVAEARVMNETNILTLGVGLHSGYGVAQRLYVKMGYCPDGSGVWYNDKLLKQGESCTNGDNLVLYLMKQLDE</sequence>
<dbReference type="AlphaFoldDB" id="A0A430AV93"/>
<comment type="caution">
    <text evidence="2">The sequence shown here is derived from an EMBL/GenBank/DDBJ whole genome shotgun (WGS) entry which is preliminary data.</text>
</comment>
<dbReference type="PROSITE" id="PS51186">
    <property type="entry name" value="GNAT"/>
    <property type="match status" value="1"/>
</dbReference>
<protein>
    <submittedName>
        <fullName evidence="2">GNAT family N-acetyltransferase</fullName>
    </submittedName>
</protein>
<accession>A0A430AV93</accession>
<gene>
    <name evidence="2" type="ORF">CBF28_11450</name>
</gene>
<keyword evidence="2" id="KW-0808">Transferase</keyword>
<dbReference type="CDD" id="cd04301">
    <property type="entry name" value="NAT_SF"/>
    <property type="match status" value="1"/>
</dbReference>
<dbReference type="SUPFAM" id="SSF55729">
    <property type="entry name" value="Acyl-CoA N-acyltransferases (Nat)"/>
    <property type="match status" value="1"/>
</dbReference>
<dbReference type="Gene3D" id="3.40.630.30">
    <property type="match status" value="1"/>
</dbReference>
<dbReference type="Proteomes" id="UP000288028">
    <property type="component" value="Unassembled WGS sequence"/>
</dbReference>
<dbReference type="InterPro" id="IPR000182">
    <property type="entry name" value="GNAT_dom"/>
</dbReference>
<dbReference type="Pfam" id="PF00583">
    <property type="entry name" value="Acetyltransf_1"/>
    <property type="match status" value="1"/>
</dbReference>
<name>A0A430AV93_9ENTE</name>
<feature type="domain" description="N-acetyltransferase" evidence="1">
    <location>
        <begin position="4"/>
        <end position="168"/>
    </location>
</feature>
<evidence type="ECO:0000259" key="1">
    <source>
        <dbReference type="PROSITE" id="PS51186"/>
    </source>
</evidence>
<evidence type="ECO:0000313" key="2">
    <source>
        <dbReference type="EMBL" id="RSU11980.1"/>
    </source>
</evidence>
<organism evidence="2 3">
    <name type="scientific">Vagococcus carniphilus</name>
    <dbReference type="NCBI Taxonomy" id="218144"/>
    <lineage>
        <taxon>Bacteria</taxon>
        <taxon>Bacillati</taxon>
        <taxon>Bacillota</taxon>
        <taxon>Bacilli</taxon>
        <taxon>Lactobacillales</taxon>
        <taxon>Enterococcaceae</taxon>
        <taxon>Vagococcus</taxon>
    </lineage>
</organism>
<dbReference type="RefSeq" id="WP_126795388.1">
    <property type="nucleotide sequence ID" value="NZ_CP060720.1"/>
</dbReference>
<proteinExistence type="predicted"/>